<reference evidence="2" key="1">
    <citation type="submission" date="2016-04" db="EMBL/GenBank/DDBJ databases">
        <title>Comparative genomics of biotechnologically important yeasts.</title>
        <authorList>
            <consortium name="DOE Joint Genome Institute"/>
            <person name="Riley R."/>
            <person name="Haridas S."/>
            <person name="Wolfe K.H."/>
            <person name="Lopes M.R."/>
            <person name="Hittinger C.T."/>
            <person name="Goker M."/>
            <person name="Salamov A."/>
            <person name="Wisecaver J."/>
            <person name="Long T.M."/>
            <person name="Aerts A.L."/>
            <person name="Barry K."/>
            <person name="Choi C."/>
            <person name="Clum A."/>
            <person name="Coughlan A.Y."/>
            <person name="Deshpande S."/>
            <person name="Douglass A.P."/>
            <person name="Hanson S.J."/>
            <person name="Klenk H.-P."/>
            <person name="Labutti K."/>
            <person name="Lapidus A."/>
            <person name="Lindquist E."/>
            <person name="Lipzen A."/>
            <person name="Meier-Kolthoff J.P."/>
            <person name="Ohm R.A."/>
            <person name="Otillar R.P."/>
            <person name="Pangilinan J."/>
            <person name="Peng Y."/>
            <person name="Rokas A."/>
            <person name="Rosa C.A."/>
            <person name="Scheuner C."/>
            <person name="Sibirny A.A."/>
            <person name="Slot J.C."/>
            <person name="Stielow J.B."/>
            <person name="Sun H."/>
            <person name="Kurtzman C.P."/>
            <person name="Blackwell M."/>
            <person name="Grigoriev I.V."/>
            <person name="Jeffries T.W."/>
        </authorList>
    </citation>
    <scope>NUCLEOTIDE SEQUENCE [LARGE SCALE GENOMIC DNA]</scope>
    <source>
        <strain evidence="2">NRRL YB-2248</strain>
    </source>
</reference>
<accession>A0A1E4SVY1</accession>
<dbReference type="PANTHER" id="PTHR41677">
    <property type="entry name" value="YALI0B19030P"/>
    <property type="match status" value="1"/>
</dbReference>
<dbReference type="EMBL" id="KV453862">
    <property type="protein sequence ID" value="ODV83670.1"/>
    <property type="molecule type" value="Genomic_DNA"/>
</dbReference>
<keyword evidence="2" id="KW-1185">Reference proteome</keyword>
<dbReference type="AlphaFoldDB" id="A0A1E4SVY1"/>
<gene>
    <name evidence="1" type="ORF">CANARDRAFT_29891</name>
</gene>
<protein>
    <recommendedName>
        <fullName evidence="3">Fe2OG dioxygenase domain-containing protein</fullName>
    </recommendedName>
</protein>
<name>A0A1E4SVY1_9ASCO</name>
<evidence type="ECO:0000313" key="1">
    <source>
        <dbReference type="EMBL" id="ODV83670.1"/>
    </source>
</evidence>
<dbReference type="PANTHER" id="PTHR41677:SF1">
    <property type="entry name" value="FE2OG DIOXYGENASE DOMAIN-CONTAINING PROTEIN"/>
    <property type="match status" value="1"/>
</dbReference>
<dbReference type="Proteomes" id="UP000094801">
    <property type="component" value="Unassembled WGS sequence"/>
</dbReference>
<proteinExistence type="predicted"/>
<evidence type="ECO:0000313" key="2">
    <source>
        <dbReference type="Proteomes" id="UP000094801"/>
    </source>
</evidence>
<dbReference type="OrthoDB" id="10256055at2759"/>
<sequence length="413" mass="46309">MTVAYTESAYPVPLKENGLIVEYKSGAHSHDIPQKTRDLEIAHMLELLKAKPTFNPNLKFDPKKHLVFKEEYYKTTTTATLEDLGITKTRTAPISGFAAAHPFPLISQEAVDMMLWEAFQPNVIENYARLPNSGLSKGTTRLDFHLGGHCRYIAPFTWDLYNSPEVSEIISNFVGVKLGPMFNSELGHMNVSLASLDPEEVKEIPQTKEDLLAKMEHLDKNKDDVPSSLGLHYDSGTIALVIMLDLGEGAVGGETGIVTGDDKMFRVPDPKIGYATLIQGIVLKHVATKPVSNSNRITGVTGYAAAPGSGKLDNCRNTSNKPSVLPRAIHTPYWSEWIEYRFKNLEAHLKQEREKVMERFAKGAEFDQLAMIDTIKEMEKYLHDSWKEMEAVHNPPYPPAEFNTPYQDLPDYE</sequence>
<evidence type="ECO:0008006" key="3">
    <source>
        <dbReference type="Google" id="ProtNLM"/>
    </source>
</evidence>
<organism evidence="1 2">
    <name type="scientific">[Candida] arabinofermentans NRRL YB-2248</name>
    <dbReference type="NCBI Taxonomy" id="983967"/>
    <lineage>
        <taxon>Eukaryota</taxon>
        <taxon>Fungi</taxon>
        <taxon>Dikarya</taxon>
        <taxon>Ascomycota</taxon>
        <taxon>Saccharomycotina</taxon>
        <taxon>Pichiomycetes</taxon>
        <taxon>Pichiales</taxon>
        <taxon>Pichiaceae</taxon>
        <taxon>Ogataea</taxon>
        <taxon>Ogataea/Candida clade</taxon>
    </lineage>
</organism>